<sequence>MLDIVNIYKAFKKDTTVGVVGRERKNRGLRNRESSESCLDPEHVLSLVVKRACGFSLRMIRRTGDEVSFRQRTASDSDASRKDVSFT</sequence>
<protein>
    <submittedName>
        <fullName evidence="1">Uncharacterized protein</fullName>
    </submittedName>
</protein>
<proteinExistence type="predicted"/>
<dbReference type="AlphaFoldDB" id="A0AAV4VEH4"/>
<reference evidence="1 2" key="1">
    <citation type="submission" date="2021-06" db="EMBL/GenBank/DDBJ databases">
        <title>Caerostris extrusa draft genome.</title>
        <authorList>
            <person name="Kono N."/>
            <person name="Arakawa K."/>
        </authorList>
    </citation>
    <scope>NUCLEOTIDE SEQUENCE [LARGE SCALE GENOMIC DNA]</scope>
</reference>
<dbReference type="EMBL" id="BPLR01014440">
    <property type="protein sequence ID" value="GIY68781.1"/>
    <property type="molecule type" value="Genomic_DNA"/>
</dbReference>
<organism evidence="1 2">
    <name type="scientific">Caerostris extrusa</name>
    <name type="common">Bark spider</name>
    <name type="synonym">Caerostris bankana</name>
    <dbReference type="NCBI Taxonomy" id="172846"/>
    <lineage>
        <taxon>Eukaryota</taxon>
        <taxon>Metazoa</taxon>
        <taxon>Ecdysozoa</taxon>
        <taxon>Arthropoda</taxon>
        <taxon>Chelicerata</taxon>
        <taxon>Arachnida</taxon>
        <taxon>Araneae</taxon>
        <taxon>Araneomorphae</taxon>
        <taxon>Entelegynae</taxon>
        <taxon>Araneoidea</taxon>
        <taxon>Araneidae</taxon>
        <taxon>Caerostris</taxon>
    </lineage>
</organism>
<gene>
    <name evidence="1" type="ORF">CEXT_178241</name>
</gene>
<evidence type="ECO:0000313" key="2">
    <source>
        <dbReference type="Proteomes" id="UP001054945"/>
    </source>
</evidence>
<accession>A0AAV4VEH4</accession>
<comment type="caution">
    <text evidence="1">The sequence shown here is derived from an EMBL/GenBank/DDBJ whole genome shotgun (WGS) entry which is preliminary data.</text>
</comment>
<name>A0AAV4VEH4_CAEEX</name>
<keyword evidence="2" id="KW-1185">Reference proteome</keyword>
<evidence type="ECO:0000313" key="1">
    <source>
        <dbReference type="EMBL" id="GIY68781.1"/>
    </source>
</evidence>
<dbReference type="Proteomes" id="UP001054945">
    <property type="component" value="Unassembled WGS sequence"/>
</dbReference>